<evidence type="ECO:0000313" key="1">
    <source>
        <dbReference type="EMBL" id="PBK59287.1"/>
    </source>
</evidence>
<evidence type="ECO:0000313" key="2">
    <source>
        <dbReference type="Proteomes" id="UP000218334"/>
    </source>
</evidence>
<proteinExistence type="predicted"/>
<gene>
    <name evidence="1" type="ORF">ARMSODRAFT_1090877</name>
</gene>
<name>A0A2H3B3W0_9AGAR</name>
<dbReference type="Proteomes" id="UP000218334">
    <property type="component" value="Unassembled WGS sequence"/>
</dbReference>
<keyword evidence="2" id="KW-1185">Reference proteome</keyword>
<protein>
    <submittedName>
        <fullName evidence="1">Uncharacterized protein</fullName>
    </submittedName>
</protein>
<sequence length="263" mass="29841">MSATHSASETVILGWNFPTDSIYLPQHENLSAHENILKRLDAREPIDVELQFPFHECANIGIILSWISKYRKARSVSISTYRWKSLMDDTVALTTDPPACLTVIRLKEGVDCDSFPPAMLESLLAYSPSTLQELTISWVNFHRTFLTIHQKGSFRAAMHPKILDLDMSSVSLVYVLEYLGILIDEGILMVDRLKSVTMTLGFYEFFLDKHADPQVLADYVLQALERLYKRGVALEVLKITDALKKNAMVQHLANRICLSFSFA</sequence>
<dbReference type="EMBL" id="KZ293508">
    <property type="protein sequence ID" value="PBK59287.1"/>
    <property type="molecule type" value="Genomic_DNA"/>
</dbReference>
<accession>A0A2H3B3W0</accession>
<dbReference type="AlphaFoldDB" id="A0A2H3B3W0"/>
<reference evidence="2" key="1">
    <citation type="journal article" date="2017" name="Nat. Ecol. Evol.">
        <title>Genome expansion and lineage-specific genetic innovations in the forest pathogenic fungi Armillaria.</title>
        <authorList>
            <person name="Sipos G."/>
            <person name="Prasanna A.N."/>
            <person name="Walter M.C."/>
            <person name="O'Connor E."/>
            <person name="Balint B."/>
            <person name="Krizsan K."/>
            <person name="Kiss B."/>
            <person name="Hess J."/>
            <person name="Varga T."/>
            <person name="Slot J."/>
            <person name="Riley R."/>
            <person name="Boka B."/>
            <person name="Rigling D."/>
            <person name="Barry K."/>
            <person name="Lee J."/>
            <person name="Mihaltcheva S."/>
            <person name="LaButti K."/>
            <person name="Lipzen A."/>
            <person name="Waldron R."/>
            <person name="Moloney N.M."/>
            <person name="Sperisen C."/>
            <person name="Kredics L."/>
            <person name="Vagvoelgyi C."/>
            <person name="Patrignani A."/>
            <person name="Fitzpatrick D."/>
            <person name="Nagy I."/>
            <person name="Doyle S."/>
            <person name="Anderson J.B."/>
            <person name="Grigoriev I.V."/>
            <person name="Gueldener U."/>
            <person name="Muensterkoetter M."/>
            <person name="Nagy L.G."/>
        </authorList>
    </citation>
    <scope>NUCLEOTIDE SEQUENCE [LARGE SCALE GENOMIC DNA]</scope>
    <source>
        <strain evidence="2">28-4</strain>
    </source>
</reference>
<organism evidence="1 2">
    <name type="scientific">Armillaria solidipes</name>
    <dbReference type="NCBI Taxonomy" id="1076256"/>
    <lineage>
        <taxon>Eukaryota</taxon>
        <taxon>Fungi</taxon>
        <taxon>Dikarya</taxon>
        <taxon>Basidiomycota</taxon>
        <taxon>Agaricomycotina</taxon>
        <taxon>Agaricomycetes</taxon>
        <taxon>Agaricomycetidae</taxon>
        <taxon>Agaricales</taxon>
        <taxon>Marasmiineae</taxon>
        <taxon>Physalacriaceae</taxon>
        <taxon>Armillaria</taxon>
    </lineage>
</organism>